<gene>
    <name evidence="7" type="ORF">OQ273_10460</name>
</gene>
<dbReference type="InterPro" id="IPR013249">
    <property type="entry name" value="RNA_pol_sigma70_r4_t2"/>
</dbReference>
<evidence type="ECO:0000313" key="8">
    <source>
        <dbReference type="Proteomes" id="UP001151234"/>
    </source>
</evidence>
<keyword evidence="3" id="KW-0731">Sigma factor</keyword>
<evidence type="ECO:0000256" key="3">
    <source>
        <dbReference type="ARBA" id="ARBA00023082"/>
    </source>
</evidence>
<proteinExistence type="inferred from homology"/>
<dbReference type="GO" id="GO:0016987">
    <property type="term" value="F:sigma factor activity"/>
    <property type="evidence" value="ECO:0007669"/>
    <property type="project" value="UniProtKB-KW"/>
</dbReference>
<dbReference type="InterPro" id="IPR039425">
    <property type="entry name" value="RNA_pol_sigma-70-like"/>
</dbReference>
<evidence type="ECO:0000259" key="6">
    <source>
        <dbReference type="Pfam" id="PF08281"/>
    </source>
</evidence>
<name>A0A9X3ZHC8_9HYPH</name>
<dbReference type="PANTHER" id="PTHR43133">
    <property type="entry name" value="RNA POLYMERASE ECF-TYPE SIGMA FACTO"/>
    <property type="match status" value="1"/>
</dbReference>
<dbReference type="Pfam" id="PF04542">
    <property type="entry name" value="Sigma70_r2"/>
    <property type="match status" value="1"/>
</dbReference>
<organism evidence="7 8">
    <name type="scientific">Hoeflea prorocentri</name>
    <dbReference type="NCBI Taxonomy" id="1922333"/>
    <lineage>
        <taxon>Bacteria</taxon>
        <taxon>Pseudomonadati</taxon>
        <taxon>Pseudomonadota</taxon>
        <taxon>Alphaproteobacteria</taxon>
        <taxon>Hyphomicrobiales</taxon>
        <taxon>Rhizobiaceae</taxon>
        <taxon>Hoeflea</taxon>
    </lineage>
</organism>
<dbReference type="RefSeq" id="WP_267990442.1">
    <property type="nucleotide sequence ID" value="NZ_JAPJZI010000001.1"/>
</dbReference>
<dbReference type="NCBIfam" id="TIGR02937">
    <property type="entry name" value="sigma70-ECF"/>
    <property type="match status" value="1"/>
</dbReference>
<reference evidence="7" key="1">
    <citation type="submission" date="2022-11" db="EMBL/GenBank/DDBJ databases">
        <title>Draft genome sequence of Hoeflea poritis E7-10 and Hoeflea prorocentri PM5-8, separated from scleractinian coral Porites lutea and marine dinoflagellate.</title>
        <authorList>
            <person name="Zhang G."/>
            <person name="Wei Q."/>
            <person name="Cai L."/>
        </authorList>
    </citation>
    <scope>NUCLEOTIDE SEQUENCE</scope>
    <source>
        <strain evidence="7">PM5-8</strain>
    </source>
</reference>
<feature type="domain" description="RNA polymerase sigma-70 region 2" evidence="5">
    <location>
        <begin position="12"/>
        <end position="74"/>
    </location>
</feature>
<comment type="similarity">
    <text evidence="1">Belongs to the sigma-70 factor family. ECF subfamily.</text>
</comment>
<dbReference type="GO" id="GO:0006352">
    <property type="term" value="P:DNA-templated transcription initiation"/>
    <property type="evidence" value="ECO:0007669"/>
    <property type="project" value="InterPro"/>
</dbReference>
<evidence type="ECO:0000256" key="4">
    <source>
        <dbReference type="ARBA" id="ARBA00023163"/>
    </source>
</evidence>
<feature type="domain" description="RNA polymerase sigma factor 70 region 4 type 2" evidence="6">
    <location>
        <begin position="106"/>
        <end position="156"/>
    </location>
</feature>
<evidence type="ECO:0000259" key="5">
    <source>
        <dbReference type="Pfam" id="PF04542"/>
    </source>
</evidence>
<dbReference type="CDD" id="cd06171">
    <property type="entry name" value="Sigma70_r4"/>
    <property type="match status" value="1"/>
</dbReference>
<dbReference type="Gene3D" id="1.10.10.10">
    <property type="entry name" value="Winged helix-like DNA-binding domain superfamily/Winged helix DNA-binding domain"/>
    <property type="match status" value="1"/>
</dbReference>
<keyword evidence="4" id="KW-0804">Transcription</keyword>
<comment type="caution">
    <text evidence="7">The sequence shown here is derived from an EMBL/GenBank/DDBJ whole genome shotgun (WGS) entry which is preliminary data.</text>
</comment>
<dbReference type="InterPro" id="IPR014284">
    <property type="entry name" value="RNA_pol_sigma-70_dom"/>
</dbReference>
<dbReference type="InterPro" id="IPR013324">
    <property type="entry name" value="RNA_pol_sigma_r3/r4-like"/>
</dbReference>
<evidence type="ECO:0000256" key="1">
    <source>
        <dbReference type="ARBA" id="ARBA00010641"/>
    </source>
</evidence>
<dbReference type="Gene3D" id="1.10.1740.10">
    <property type="match status" value="1"/>
</dbReference>
<evidence type="ECO:0000256" key="2">
    <source>
        <dbReference type="ARBA" id="ARBA00023015"/>
    </source>
</evidence>
<dbReference type="EMBL" id="JAPJZI010000001">
    <property type="protein sequence ID" value="MDA5398994.1"/>
    <property type="molecule type" value="Genomic_DNA"/>
</dbReference>
<dbReference type="PANTHER" id="PTHR43133:SF25">
    <property type="entry name" value="RNA POLYMERASE SIGMA FACTOR RFAY-RELATED"/>
    <property type="match status" value="1"/>
</dbReference>
<dbReference type="SUPFAM" id="SSF88659">
    <property type="entry name" value="Sigma3 and sigma4 domains of RNA polymerase sigma factors"/>
    <property type="match status" value="1"/>
</dbReference>
<dbReference type="AlphaFoldDB" id="A0A9X3ZHC8"/>
<dbReference type="InterPro" id="IPR007627">
    <property type="entry name" value="RNA_pol_sigma70_r2"/>
</dbReference>
<dbReference type="GO" id="GO:0003677">
    <property type="term" value="F:DNA binding"/>
    <property type="evidence" value="ECO:0007669"/>
    <property type="project" value="InterPro"/>
</dbReference>
<sequence>MADEFGQQLIALLPNLRRFAISICRSRDIADDLVQTTCEKALANRGSYQPGTRMDAWLFRILRNSWIDRTRRQKTEGPTTDIDDAHFLVGQDGAAVTEARLMLDETARCIAALPDDQREVLILVSVEGLSYKEAAEVLELPMGTVMSRLARARKKIMGEMGIDGVTTRSEDRKGLSK</sequence>
<dbReference type="InterPro" id="IPR036388">
    <property type="entry name" value="WH-like_DNA-bd_sf"/>
</dbReference>
<accession>A0A9X3ZHC8</accession>
<dbReference type="SUPFAM" id="SSF88946">
    <property type="entry name" value="Sigma2 domain of RNA polymerase sigma factors"/>
    <property type="match status" value="1"/>
</dbReference>
<dbReference type="Proteomes" id="UP001151234">
    <property type="component" value="Unassembled WGS sequence"/>
</dbReference>
<dbReference type="Pfam" id="PF08281">
    <property type="entry name" value="Sigma70_r4_2"/>
    <property type="match status" value="1"/>
</dbReference>
<dbReference type="InterPro" id="IPR013325">
    <property type="entry name" value="RNA_pol_sigma_r2"/>
</dbReference>
<protein>
    <submittedName>
        <fullName evidence="7">RNA polymerase sigma factor</fullName>
    </submittedName>
</protein>
<keyword evidence="2" id="KW-0805">Transcription regulation</keyword>
<evidence type="ECO:0000313" key="7">
    <source>
        <dbReference type="EMBL" id="MDA5398994.1"/>
    </source>
</evidence>
<keyword evidence="8" id="KW-1185">Reference proteome</keyword>